<evidence type="ECO:0000313" key="2">
    <source>
        <dbReference type="EMBL" id="QVV96872.1"/>
    </source>
</evidence>
<evidence type="ECO:0000313" key="3">
    <source>
        <dbReference type="Proteomes" id="UP000827835"/>
    </source>
</evidence>
<dbReference type="GO" id="GO:0003677">
    <property type="term" value="F:DNA binding"/>
    <property type="evidence" value="ECO:0007669"/>
    <property type="project" value="InterPro"/>
</dbReference>
<dbReference type="GO" id="GO:0051908">
    <property type="term" value="F:double-stranded DNA 5'-3' DNA exonuclease activity"/>
    <property type="evidence" value="ECO:0007669"/>
    <property type="project" value="UniProtKB-EC"/>
</dbReference>
<sequence>MSDKNIALVLDGDYLVYSSMAAAEDETNWGDDIWTLICDHTKARRILMDTIGRIRRKRKAWADAKIVMCFTDDVNWRKSVLPTYKANRKGVRKPVGYKKFVAEVMADPQFNSFLRPTLEGDDCMGIIGTRPQIVGCDHAVLVSCDKDFKTIPGCEFYWLTTDEVLCHTLAQADYWHMEQTIKGDMTDGYGGIPGIGETEVKNFLEEPYYFVKESRELKTGKNKGQLKEEWKKYPKREDQTLWDCMVTLADKAGMTEGELLVQAQVARICRASDYNPQTKEVILWTPST</sequence>
<keyword evidence="2" id="KW-0540">Nuclease</keyword>
<keyword evidence="2" id="KW-0269">Exonuclease</keyword>
<dbReference type="EMBL" id="MW258709">
    <property type="protein sequence ID" value="QVV96872.1"/>
    <property type="molecule type" value="Genomic_DNA"/>
</dbReference>
<reference evidence="3" key="1">
    <citation type="journal article" date="2021" name="Viruses">
        <title>Novel Viruses That Lyse Plant and Human Strains of Kosakonia cowanii.</title>
        <authorList>
            <person name="Petrzik K."/>
            <person name="Brazdova S."/>
            <person name="Krawczyk K."/>
        </authorList>
    </citation>
    <scope>NUCLEOTIDE SEQUENCE [LARGE SCALE GENOMIC DNA]</scope>
</reference>
<evidence type="ECO:0000259" key="1">
    <source>
        <dbReference type="Pfam" id="PF02739"/>
    </source>
</evidence>
<dbReference type="Gene3D" id="3.40.50.1010">
    <property type="entry name" value="5'-nuclease"/>
    <property type="match status" value="1"/>
</dbReference>
<dbReference type="Proteomes" id="UP000827835">
    <property type="component" value="Segment"/>
</dbReference>
<dbReference type="Pfam" id="PF02739">
    <property type="entry name" value="5_3_exonuc_N"/>
    <property type="match status" value="1"/>
</dbReference>
<proteinExistence type="predicted"/>
<dbReference type="InterPro" id="IPR020046">
    <property type="entry name" value="5-3_exonucl_a-hlix_arch_N"/>
</dbReference>
<keyword evidence="2" id="KW-0378">Hydrolase</keyword>
<keyword evidence="3" id="KW-1185">Reference proteome</keyword>
<protein>
    <submittedName>
        <fullName evidence="2">Exonuclease</fullName>
        <ecNumber evidence="2">3.1.11.3</ecNumber>
    </submittedName>
</protein>
<dbReference type="SUPFAM" id="SSF88723">
    <property type="entry name" value="PIN domain-like"/>
    <property type="match status" value="1"/>
</dbReference>
<accession>A0AAE7RF25</accession>
<organism evidence="2 3">
    <name type="scientific">Kosakonia phage Kc166A</name>
    <dbReference type="NCBI Taxonomy" id="2801381"/>
    <lineage>
        <taxon>Viruses</taxon>
        <taxon>Duplodnaviria</taxon>
        <taxon>Heunggongvirae</taxon>
        <taxon>Uroviricota</taxon>
        <taxon>Caudoviricetes</taxon>
        <taxon>Autographivirales</taxon>
        <taxon>Autotranscriptaviridae</taxon>
        <taxon>Studiervirinae</taxon>
        <taxon>Kayfunavirus</taxon>
        <taxon>Kayfunavirus Kc166A</taxon>
    </lineage>
</organism>
<dbReference type="InterPro" id="IPR029060">
    <property type="entry name" value="PIN-like_dom_sf"/>
</dbReference>
<dbReference type="EC" id="3.1.11.3" evidence="2"/>
<feature type="domain" description="5'-3' exonuclease alpha-helical arch N-terminal" evidence="1">
    <location>
        <begin position="8"/>
        <end position="149"/>
    </location>
</feature>
<name>A0AAE7RF25_9CAUD</name>